<dbReference type="KEGG" id="err:DVR09_03160"/>
<gene>
    <name evidence="8" type="ORF">DVR09_03160</name>
</gene>
<dbReference type="PANTHER" id="PTHR32322">
    <property type="entry name" value="INNER MEMBRANE TRANSPORTER"/>
    <property type="match status" value="1"/>
</dbReference>
<feature type="transmembrane region" description="Helical" evidence="6">
    <location>
        <begin position="100"/>
        <end position="119"/>
    </location>
</feature>
<protein>
    <submittedName>
        <fullName evidence="8">EamA family transporter</fullName>
    </submittedName>
</protein>
<feature type="domain" description="EamA" evidence="7">
    <location>
        <begin position="18"/>
        <end position="147"/>
    </location>
</feature>
<dbReference type="InterPro" id="IPR037185">
    <property type="entry name" value="EmrE-like"/>
</dbReference>
<evidence type="ECO:0000256" key="4">
    <source>
        <dbReference type="ARBA" id="ARBA00022989"/>
    </source>
</evidence>
<dbReference type="AlphaFoldDB" id="A0A345YC06"/>
<keyword evidence="3 6" id="KW-0812">Transmembrane</keyword>
<feature type="transmembrane region" description="Helical" evidence="6">
    <location>
        <begin position="225"/>
        <end position="245"/>
    </location>
</feature>
<keyword evidence="4 6" id="KW-1133">Transmembrane helix</keyword>
<dbReference type="SUPFAM" id="SSF103481">
    <property type="entry name" value="Multidrug resistance efflux transporter EmrE"/>
    <property type="match status" value="2"/>
</dbReference>
<sequence>MNSPTEAESLFTPRNFAAFLLVSLIWGGTWLVIRDQIASVPASWSISYRFLVASFGMFALAAMRREPLRLAPGGLRWAAMLGLFQFTLNFGFVYNAESYITSGLVAVMFALLVVPNAVLGRILLGQRITGAFVLGSAIAALGVALLFAHEWRSSPATLEEVLLGAGLTVGGILSASIANITQAMDGAKKQPFLALLAWSMAIGVAINTVYALAMDGLPQFDMRPSYSLGILYLGLAGSVVTFPLYYGLVRKVGAGQAAYSSVIVPIVAMVLSTLFEGFQWGALPAAGAIITLIGMVVAMRGRTSAPPRRATPEP</sequence>
<dbReference type="RefSeq" id="WP_115415646.1">
    <property type="nucleotide sequence ID" value="NZ_CP031357.1"/>
</dbReference>
<feature type="transmembrane region" description="Helical" evidence="6">
    <location>
        <begin position="16"/>
        <end position="33"/>
    </location>
</feature>
<feature type="transmembrane region" description="Helical" evidence="6">
    <location>
        <begin position="131"/>
        <end position="149"/>
    </location>
</feature>
<evidence type="ECO:0000256" key="6">
    <source>
        <dbReference type="SAM" id="Phobius"/>
    </source>
</evidence>
<feature type="transmembrane region" description="Helical" evidence="6">
    <location>
        <begin position="281"/>
        <end position="299"/>
    </location>
</feature>
<feature type="domain" description="EamA" evidence="7">
    <location>
        <begin position="169"/>
        <end position="298"/>
    </location>
</feature>
<dbReference type="Pfam" id="PF00892">
    <property type="entry name" value="EamA"/>
    <property type="match status" value="2"/>
</dbReference>
<evidence type="ECO:0000256" key="3">
    <source>
        <dbReference type="ARBA" id="ARBA00022692"/>
    </source>
</evidence>
<evidence type="ECO:0000256" key="1">
    <source>
        <dbReference type="ARBA" id="ARBA00004141"/>
    </source>
</evidence>
<dbReference type="InterPro" id="IPR000620">
    <property type="entry name" value="EamA_dom"/>
</dbReference>
<comment type="subcellular location">
    <subcellularLocation>
        <location evidence="1">Membrane</location>
        <topology evidence="1">Multi-pass membrane protein</topology>
    </subcellularLocation>
</comment>
<dbReference type="InterPro" id="IPR050638">
    <property type="entry name" value="AA-Vitamin_Transporters"/>
</dbReference>
<feature type="transmembrane region" description="Helical" evidence="6">
    <location>
        <begin position="192"/>
        <end position="213"/>
    </location>
</feature>
<comment type="similarity">
    <text evidence="2">Belongs to the EamA transporter family.</text>
</comment>
<evidence type="ECO:0000256" key="5">
    <source>
        <dbReference type="ARBA" id="ARBA00023136"/>
    </source>
</evidence>
<organism evidence="8 9">
    <name type="scientific">Erythrobacter aureus</name>
    <dbReference type="NCBI Taxonomy" id="2182384"/>
    <lineage>
        <taxon>Bacteria</taxon>
        <taxon>Pseudomonadati</taxon>
        <taxon>Pseudomonadota</taxon>
        <taxon>Alphaproteobacteria</taxon>
        <taxon>Sphingomonadales</taxon>
        <taxon>Erythrobacteraceae</taxon>
        <taxon>Erythrobacter/Porphyrobacter group</taxon>
        <taxon>Erythrobacter</taxon>
    </lineage>
</organism>
<keyword evidence="5 6" id="KW-0472">Membrane</keyword>
<evidence type="ECO:0000256" key="2">
    <source>
        <dbReference type="ARBA" id="ARBA00007362"/>
    </source>
</evidence>
<evidence type="ECO:0000259" key="7">
    <source>
        <dbReference type="Pfam" id="PF00892"/>
    </source>
</evidence>
<dbReference type="EMBL" id="CP031357">
    <property type="protein sequence ID" value="AXK41458.1"/>
    <property type="molecule type" value="Genomic_DNA"/>
</dbReference>
<name>A0A345YC06_9SPHN</name>
<feature type="transmembrane region" description="Helical" evidence="6">
    <location>
        <begin position="45"/>
        <end position="63"/>
    </location>
</feature>
<proteinExistence type="inferred from homology"/>
<evidence type="ECO:0000313" key="8">
    <source>
        <dbReference type="EMBL" id="AXK41458.1"/>
    </source>
</evidence>
<reference evidence="9" key="1">
    <citation type="submission" date="2018-07" db="EMBL/GenBank/DDBJ databases">
        <title>Genome sequence of Erythrobacter strain YH-07, an antagonistic bacterium isolated from Yellow Sea.</title>
        <authorList>
            <person name="Tang T."/>
            <person name="Liu Q."/>
            <person name="Sun X."/>
        </authorList>
    </citation>
    <scope>NUCLEOTIDE SEQUENCE [LARGE SCALE GENOMIC DNA]</scope>
    <source>
        <strain evidence="9">YH-07</strain>
    </source>
</reference>
<dbReference type="Proteomes" id="UP000254508">
    <property type="component" value="Chromosome"/>
</dbReference>
<evidence type="ECO:0000313" key="9">
    <source>
        <dbReference type="Proteomes" id="UP000254508"/>
    </source>
</evidence>
<dbReference type="PANTHER" id="PTHR32322:SF2">
    <property type="entry name" value="EAMA DOMAIN-CONTAINING PROTEIN"/>
    <property type="match status" value="1"/>
</dbReference>
<dbReference type="OrthoDB" id="2352272at2"/>
<feature type="transmembrane region" description="Helical" evidence="6">
    <location>
        <begin position="257"/>
        <end position="275"/>
    </location>
</feature>
<keyword evidence="9" id="KW-1185">Reference proteome</keyword>
<accession>A0A345YC06</accession>
<dbReference type="GO" id="GO:0016020">
    <property type="term" value="C:membrane"/>
    <property type="evidence" value="ECO:0007669"/>
    <property type="project" value="UniProtKB-SubCell"/>
</dbReference>
<feature type="transmembrane region" description="Helical" evidence="6">
    <location>
        <begin position="161"/>
        <end position="180"/>
    </location>
</feature>